<name>A0A0V1LH53_9BILA</name>
<organism evidence="1 2">
    <name type="scientific">Trichinella nativa</name>
    <dbReference type="NCBI Taxonomy" id="6335"/>
    <lineage>
        <taxon>Eukaryota</taxon>
        <taxon>Metazoa</taxon>
        <taxon>Ecdysozoa</taxon>
        <taxon>Nematoda</taxon>
        <taxon>Enoplea</taxon>
        <taxon>Dorylaimia</taxon>
        <taxon>Trichinellida</taxon>
        <taxon>Trichinellidae</taxon>
        <taxon>Trichinella</taxon>
    </lineage>
</organism>
<dbReference type="AlphaFoldDB" id="A0A0V1LH53"/>
<protein>
    <submittedName>
        <fullName evidence="1">Uncharacterized protein</fullName>
    </submittedName>
</protein>
<dbReference type="EMBL" id="JYDW01000052">
    <property type="protein sequence ID" value="KRZ58771.1"/>
    <property type="molecule type" value="Genomic_DNA"/>
</dbReference>
<evidence type="ECO:0000313" key="2">
    <source>
        <dbReference type="Proteomes" id="UP000054721"/>
    </source>
</evidence>
<proteinExistence type="predicted"/>
<accession>A0A0V1LH53</accession>
<keyword evidence="2" id="KW-1185">Reference proteome</keyword>
<gene>
    <name evidence="1" type="ORF">T02_4691</name>
</gene>
<dbReference type="Proteomes" id="UP000054721">
    <property type="component" value="Unassembled WGS sequence"/>
</dbReference>
<comment type="caution">
    <text evidence="1">The sequence shown here is derived from an EMBL/GenBank/DDBJ whole genome shotgun (WGS) entry which is preliminary data.</text>
</comment>
<reference evidence="1 2" key="1">
    <citation type="submission" date="2015-05" db="EMBL/GenBank/DDBJ databases">
        <title>Evolution of Trichinella species and genotypes.</title>
        <authorList>
            <person name="Korhonen P.K."/>
            <person name="Edoardo P."/>
            <person name="Giuseppe L.R."/>
            <person name="Gasser R.B."/>
        </authorList>
    </citation>
    <scope>NUCLEOTIDE SEQUENCE [LARGE SCALE GENOMIC DNA]</scope>
    <source>
        <strain evidence="1">ISS10</strain>
    </source>
</reference>
<evidence type="ECO:0000313" key="1">
    <source>
        <dbReference type="EMBL" id="KRZ58771.1"/>
    </source>
</evidence>
<sequence length="139" mass="15928">MLVACLCKITFIDKREVPFQANGMDAFNVGNFCYFLTDATLAKDPKADANEPNVDARAELIADIVSSPNFFALRLYNRRNEIQNHANLYSIYYMHTAAIDNQYLCVRNLINGFLTFLTINYKINTAYLLVSFYHSHLPD</sequence>